<gene>
    <name evidence="1" type="ORF">ACEZ3G_12160</name>
</gene>
<sequence>MDELVDILDSEGKYTGKTALKSEAHRQGLFHPTVHIWFYTKNGQLLIQQRAKTKDTHPLLWDVSVAGHVGAGEDIELSAIREIQEEIGLAVSINGLDFIGTVKEVHKIAEDFTDCEFHHIFLSELKVPLKSLKRQVNEVQALRLIPLTQFSEETWGMAKLHEYVPHDVEYYKRIIGEIQSRL</sequence>
<protein>
    <submittedName>
        <fullName evidence="1">NUDIX domain-containing protein</fullName>
    </submittedName>
</protein>
<proteinExistence type="predicted"/>
<accession>A0ACC7LKG9</accession>
<name>A0ACC7LKG9_9FLAO</name>
<dbReference type="Proteomes" id="UP001595191">
    <property type="component" value="Unassembled WGS sequence"/>
</dbReference>
<comment type="caution">
    <text evidence="1">The sequence shown here is derived from an EMBL/GenBank/DDBJ whole genome shotgun (WGS) entry which is preliminary data.</text>
</comment>
<keyword evidence="2" id="KW-1185">Reference proteome</keyword>
<evidence type="ECO:0000313" key="2">
    <source>
        <dbReference type="Proteomes" id="UP001595191"/>
    </source>
</evidence>
<organism evidence="1 2">
    <name type="scientific">Meishania litoralis</name>
    <dbReference type="NCBI Taxonomy" id="3434685"/>
    <lineage>
        <taxon>Bacteria</taxon>
        <taxon>Pseudomonadati</taxon>
        <taxon>Bacteroidota</taxon>
        <taxon>Flavobacteriia</taxon>
        <taxon>Flavobacteriales</taxon>
        <taxon>Flavobacteriaceae</taxon>
        <taxon>Meishania</taxon>
    </lineage>
</organism>
<dbReference type="EMBL" id="JBHFPV010000002">
    <property type="protein sequence ID" value="MFH6604236.1"/>
    <property type="molecule type" value="Genomic_DNA"/>
</dbReference>
<evidence type="ECO:0000313" key="1">
    <source>
        <dbReference type="EMBL" id="MFH6604236.1"/>
    </source>
</evidence>
<reference evidence="1" key="1">
    <citation type="submission" date="2024-09" db="EMBL/GenBank/DDBJ databases">
        <authorList>
            <person name="Liu J."/>
        </authorList>
    </citation>
    <scope>NUCLEOTIDE SEQUENCE</scope>
    <source>
        <strain evidence="1">NBU2967</strain>
    </source>
</reference>